<feature type="DNA-binding region" description="OmpR/PhoB-type" evidence="7">
    <location>
        <begin position="122"/>
        <end position="216"/>
    </location>
</feature>
<evidence type="ECO:0000256" key="6">
    <source>
        <dbReference type="PROSITE-ProRule" id="PRU00169"/>
    </source>
</evidence>
<evidence type="ECO:0000313" key="11">
    <source>
        <dbReference type="Proteomes" id="UP000595074"/>
    </source>
</evidence>
<dbReference type="PANTHER" id="PTHR48111">
    <property type="entry name" value="REGULATOR OF RPOS"/>
    <property type="match status" value="1"/>
</dbReference>
<evidence type="ECO:0000313" key="10">
    <source>
        <dbReference type="EMBL" id="QOR61964.1"/>
    </source>
</evidence>
<protein>
    <submittedName>
        <fullName evidence="10">Response regulator transcription factor</fullName>
    </submittedName>
</protein>
<dbReference type="Proteomes" id="UP000595074">
    <property type="component" value="Chromosome"/>
</dbReference>
<dbReference type="Pfam" id="PF00486">
    <property type="entry name" value="Trans_reg_C"/>
    <property type="match status" value="1"/>
</dbReference>
<keyword evidence="4 7" id="KW-0238">DNA-binding</keyword>
<evidence type="ECO:0000256" key="7">
    <source>
        <dbReference type="PROSITE-ProRule" id="PRU01091"/>
    </source>
</evidence>
<dbReference type="SUPFAM" id="SSF52172">
    <property type="entry name" value="CheY-like"/>
    <property type="match status" value="1"/>
</dbReference>
<keyword evidence="11" id="KW-1185">Reference proteome</keyword>
<dbReference type="Pfam" id="PF00072">
    <property type="entry name" value="Response_reg"/>
    <property type="match status" value="1"/>
</dbReference>
<dbReference type="InterPro" id="IPR001867">
    <property type="entry name" value="OmpR/PhoB-type_DNA-bd"/>
</dbReference>
<dbReference type="PROSITE" id="PS50110">
    <property type="entry name" value="RESPONSE_REGULATORY"/>
    <property type="match status" value="1"/>
</dbReference>
<dbReference type="GO" id="GO:0000156">
    <property type="term" value="F:phosphorelay response regulator activity"/>
    <property type="evidence" value="ECO:0007669"/>
    <property type="project" value="TreeGrafter"/>
</dbReference>
<dbReference type="InterPro" id="IPR001789">
    <property type="entry name" value="Sig_transdc_resp-reg_receiver"/>
</dbReference>
<sequence>MKILLLEDEEVLCRNIEKFLTIKGHQVDSYGDGGVLLDEANLFEYDFFIFDINVPDVDGFELLTYIKDKKIETPLIFISAMVGIEEISKGFKLGCSDYLKKPFELEELELRINNIKNSFSAHERIELPGGLVYDFDTKSVYKDGEPLELSKKQSEILYIIMKYNGQVVSFDTIADYAYEDDFRDMHTISSHIRDIRKVIGSETIKNVRGVGYKLAL</sequence>
<evidence type="ECO:0000256" key="3">
    <source>
        <dbReference type="ARBA" id="ARBA00023015"/>
    </source>
</evidence>
<dbReference type="GO" id="GO:0006355">
    <property type="term" value="P:regulation of DNA-templated transcription"/>
    <property type="evidence" value="ECO:0007669"/>
    <property type="project" value="InterPro"/>
</dbReference>
<dbReference type="InterPro" id="IPR016032">
    <property type="entry name" value="Sig_transdc_resp-reg_C-effctor"/>
</dbReference>
<dbReference type="PROSITE" id="PS51755">
    <property type="entry name" value="OMPR_PHOB"/>
    <property type="match status" value="1"/>
</dbReference>
<dbReference type="AlphaFoldDB" id="A0A7M1S450"/>
<dbReference type="Gene3D" id="3.40.50.2300">
    <property type="match status" value="1"/>
</dbReference>
<evidence type="ECO:0000259" key="9">
    <source>
        <dbReference type="PROSITE" id="PS51755"/>
    </source>
</evidence>
<dbReference type="GO" id="GO:0000976">
    <property type="term" value="F:transcription cis-regulatory region binding"/>
    <property type="evidence" value="ECO:0007669"/>
    <property type="project" value="TreeGrafter"/>
</dbReference>
<dbReference type="SMART" id="SM00448">
    <property type="entry name" value="REC"/>
    <property type="match status" value="1"/>
</dbReference>
<proteinExistence type="predicted"/>
<dbReference type="PANTHER" id="PTHR48111:SF22">
    <property type="entry name" value="REGULATOR OF RPOS"/>
    <property type="match status" value="1"/>
</dbReference>
<dbReference type="KEGG" id="sinu:IMZ28_00275"/>
<reference evidence="10 11" key="1">
    <citation type="submission" date="2020-10" db="EMBL/GenBank/DDBJ databases">
        <title>The genome of sulfurovum sp.</title>
        <authorList>
            <person name="Xie S."/>
            <person name="Shao Z."/>
            <person name="Jiang L."/>
        </authorList>
    </citation>
    <scope>NUCLEOTIDE SEQUENCE [LARGE SCALE GENOMIC DNA]</scope>
    <source>
        <strain evidence="10 11">ST-419</strain>
    </source>
</reference>
<evidence type="ECO:0000256" key="1">
    <source>
        <dbReference type="ARBA" id="ARBA00022553"/>
    </source>
</evidence>
<dbReference type="InterPro" id="IPR036388">
    <property type="entry name" value="WH-like_DNA-bd_sf"/>
</dbReference>
<evidence type="ECO:0000259" key="8">
    <source>
        <dbReference type="PROSITE" id="PS50110"/>
    </source>
</evidence>
<keyword evidence="5" id="KW-0804">Transcription</keyword>
<dbReference type="GO" id="GO:0032993">
    <property type="term" value="C:protein-DNA complex"/>
    <property type="evidence" value="ECO:0007669"/>
    <property type="project" value="TreeGrafter"/>
</dbReference>
<dbReference type="SUPFAM" id="SSF46894">
    <property type="entry name" value="C-terminal effector domain of the bipartite response regulators"/>
    <property type="match status" value="1"/>
</dbReference>
<gene>
    <name evidence="10" type="ORF">IMZ28_00275</name>
</gene>
<dbReference type="RefSeq" id="WP_197548669.1">
    <property type="nucleotide sequence ID" value="NZ_CP063164.1"/>
</dbReference>
<dbReference type="Gene3D" id="1.10.10.10">
    <property type="entry name" value="Winged helix-like DNA-binding domain superfamily/Winged helix DNA-binding domain"/>
    <property type="match status" value="1"/>
</dbReference>
<name>A0A7M1S450_9BACT</name>
<feature type="modified residue" description="4-aspartylphosphate" evidence="6">
    <location>
        <position position="51"/>
    </location>
</feature>
<keyword evidence="1 6" id="KW-0597">Phosphoprotein</keyword>
<organism evidence="10 11">
    <name type="scientific">Sulfurovum indicum</name>
    <dbReference type="NCBI Taxonomy" id="2779528"/>
    <lineage>
        <taxon>Bacteria</taxon>
        <taxon>Pseudomonadati</taxon>
        <taxon>Campylobacterota</taxon>
        <taxon>Epsilonproteobacteria</taxon>
        <taxon>Campylobacterales</taxon>
        <taxon>Sulfurovaceae</taxon>
        <taxon>Sulfurovum</taxon>
    </lineage>
</organism>
<evidence type="ECO:0000256" key="4">
    <source>
        <dbReference type="ARBA" id="ARBA00023125"/>
    </source>
</evidence>
<accession>A0A7M1S450</accession>
<dbReference type="GO" id="GO:0005829">
    <property type="term" value="C:cytosol"/>
    <property type="evidence" value="ECO:0007669"/>
    <property type="project" value="TreeGrafter"/>
</dbReference>
<dbReference type="InterPro" id="IPR011006">
    <property type="entry name" value="CheY-like_superfamily"/>
</dbReference>
<feature type="domain" description="OmpR/PhoB-type" evidence="9">
    <location>
        <begin position="122"/>
        <end position="216"/>
    </location>
</feature>
<evidence type="ECO:0000256" key="5">
    <source>
        <dbReference type="ARBA" id="ARBA00023163"/>
    </source>
</evidence>
<dbReference type="InterPro" id="IPR039420">
    <property type="entry name" value="WalR-like"/>
</dbReference>
<keyword evidence="3" id="KW-0805">Transcription regulation</keyword>
<dbReference type="SMART" id="SM00862">
    <property type="entry name" value="Trans_reg_C"/>
    <property type="match status" value="1"/>
</dbReference>
<dbReference type="EMBL" id="CP063164">
    <property type="protein sequence ID" value="QOR61964.1"/>
    <property type="molecule type" value="Genomic_DNA"/>
</dbReference>
<keyword evidence="2" id="KW-0902">Two-component regulatory system</keyword>
<evidence type="ECO:0000256" key="2">
    <source>
        <dbReference type="ARBA" id="ARBA00023012"/>
    </source>
</evidence>
<dbReference type="CDD" id="cd00383">
    <property type="entry name" value="trans_reg_C"/>
    <property type="match status" value="1"/>
</dbReference>
<feature type="domain" description="Response regulatory" evidence="8">
    <location>
        <begin position="2"/>
        <end position="116"/>
    </location>
</feature>